<dbReference type="PANTHER" id="PTHR40267:SF1">
    <property type="entry name" value="BLR3294 PROTEIN"/>
    <property type="match status" value="1"/>
</dbReference>
<dbReference type="Gene3D" id="3.40.50.12500">
    <property type="match status" value="1"/>
</dbReference>
<reference evidence="1 2" key="1">
    <citation type="submission" date="2019-01" db="EMBL/GenBank/DDBJ databases">
        <authorList>
            <person name="Chen W.-M."/>
        </authorList>
    </citation>
    <scope>NUCLEOTIDE SEQUENCE [LARGE SCALE GENOMIC DNA]</scope>
    <source>
        <strain evidence="1 2">TER-1</strain>
    </source>
</reference>
<dbReference type="OrthoDB" id="9816064at2"/>
<protein>
    <submittedName>
        <fullName evidence="1">Asp/Glu/hydantoin racemase</fullName>
    </submittedName>
</protein>
<dbReference type="EMBL" id="SACP01000027">
    <property type="protein sequence ID" value="RVU14728.1"/>
    <property type="molecule type" value="Genomic_DNA"/>
</dbReference>
<accession>A0A3S2VQJ8</accession>
<name>A0A3S2VQJ8_9HYPH</name>
<keyword evidence="2" id="KW-1185">Reference proteome</keyword>
<organism evidence="1 2">
    <name type="scientific">Methylobacterium oryzihabitans</name>
    <dbReference type="NCBI Taxonomy" id="2499852"/>
    <lineage>
        <taxon>Bacteria</taxon>
        <taxon>Pseudomonadati</taxon>
        <taxon>Pseudomonadota</taxon>
        <taxon>Alphaproteobacteria</taxon>
        <taxon>Hyphomicrobiales</taxon>
        <taxon>Methylobacteriaceae</taxon>
        <taxon>Methylobacterium</taxon>
    </lineage>
</organism>
<dbReference type="InterPro" id="IPR053714">
    <property type="entry name" value="Iso_Racemase_Enz_sf"/>
</dbReference>
<evidence type="ECO:0000313" key="2">
    <source>
        <dbReference type="Proteomes" id="UP000286997"/>
    </source>
</evidence>
<dbReference type="InterPro" id="IPR026286">
    <property type="entry name" value="MaiA/AMDase"/>
</dbReference>
<dbReference type="Proteomes" id="UP000286997">
    <property type="component" value="Unassembled WGS sequence"/>
</dbReference>
<sequence>MTADGALPPLAAGVILPSSNRVVERATEARLAGHPRVAACYARVPYGRMSHGDGYDEAVFLAAADLLAEAGIAALVWNATRGAALGFAPDEALCAALARRTGVPAVTTALAARERLRRDRLLRIGLIVQGDETEARLVAGRFAAEGIGTAAAVPLGIGENRLAATVPRARLLAAARDCVAGGGIDAVLVWSTNLPGWTLPAALDGVPVLDAATLGTEALLDRLG</sequence>
<proteinExistence type="predicted"/>
<comment type="caution">
    <text evidence="1">The sequence shown here is derived from an EMBL/GenBank/DDBJ whole genome shotgun (WGS) entry which is preliminary data.</text>
</comment>
<dbReference type="RefSeq" id="WP_127733008.1">
    <property type="nucleotide sequence ID" value="NZ_SACP01000027.1"/>
</dbReference>
<gene>
    <name evidence="1" type="ORF">EOE48_21870</name>
</gene>
<dbReference type="AlphaFoldDB" id="A0A3S2VQJ8"/>
<dbReference type="PANTHER" id="PTHR40267">
    <property type="entry name" value="BLR3294 PROTEIN"/>
    <property type="match status" value="1"/>
</dbReference>
<evidence type="ECO:0000313" key="1">
    <source>
        <dbReference type="EMBL" id="RVU14728.1"/>
    </source>
</evidence>